<dbReference type="OrthoDB" id="7617883at2"/>
<organism evidence="1 2">
    <name type="scientific">Hyphomonas pacifica</name>
    <dbReference type="NCBI Taxonomy" id="1280941"/>
    <lineage>
        <taxon>Bacteria</taxon>
        <taxon>Pseudomonadati</taxon>
        <taxon>Pseudomonadota</taxon>
        <taxon>Alphaproteobacteria</taxon>
        <taxon>Hyphomonadales</taxon>
        <taxon>Hyphomonadaceae</taxon>
        <taxon>Hyphomonas</taxon>
    </lineage>
</organism>
<reference evidence="1 2" key="1">
    <citation type="submission" date="2013-04" db="EMBL/GenBank/DDBJ databases">
        <title>Hyphomonas sp. T24B3 Genome Sequencing.</title>
        <authorList>
            <person name="Lai Q."/>
            <person name="Shao Z."/>
        </authorList>
    </citation>
    <scope>NUCLEOTIDE SEQUENCE [LARGE SCALE GENOMIC DNA]</scope>
    <source>
        <strain evidence="1 2">T24B3</strain>
    </source>
</reference>
<evidence type="ECO:0000313" key="2">
    <source>
        <dbReference type="Proteomes" id="UP000249123"/>
    </source>
</evidence>
<dbReference type="RefSeq" id="WP_034826417.1">
    <property type="nucleotide sequence ID" value="NZ_AWFA01000020.1"/>
</dbReference>
<dbReference type="STRING" id="1280941.HY2_13025"/>
<comment type="caution">
    <text evidence="1">The sequence shown here is derived from an EMBL/GenBank/DDBJ whole genome shotgun (WGS) entry which is preliminary data.</text>
</comment>
<accession>A0A062U2S2</accession>
<keyword evidence="2" id="KW-1185">Reference proteome</keyword>
<protein>
    <submittedName>
        <fullName evidence="1">Uncharacterized protein</fullName>
    </submittedName>
</protein>
<proteinExistence type="predicted"/>
<accession>A0A328JYT6</accession>
<evidence type="ECO:0000313" key="1">
    <source>
        <dbReference type="EMBL" id="RAN33443.1"/>
    </source>
</evidence>
<name>A0A062U2S2_9PROT</name>
<dbReference type="Proteomes" id="UP000249123">
    <property type="component" value="Unassembled WGS sequence"/>
</dbReference>
<dbReference type="EMBL" id="AWFB01000020">
    <property type="protein sequence ID" value="RAN33443.1"/>
    <property type="molecule type" value="Genomic_DNA"/>
</dbReference>
<gene>
    <name evidence="1" type="ORF">HY3_12895</name>
</gene>
<dbReference type="AlphaFoldDB" id="A0A062U2S2"/>
<sequence length="322" mass="36509">MRRLLIPLFLLAAPFAAEAAPLPATCPADAEQTLYDMETAIRQGTQKDLAPIVELAEWAIETCPDRPDAQAIASTLVSAVMATATTPEQLERYITLALTAIQQNDYAWNTKQKPSVLKQADGSQQNYFGYNAATTSLLQYALPQIIRLAQAGQLHPIMSGTVYQTCPYADHADFRLQEEANFWDRTIKGQYAHPAYGWIENRLNSLHAACPAHRMELDYYLARLYGQEVERLTKWSHHYDENAYSAVYAWYWLNPVKGSVNESEMEDAKAELDAIARPLAKKARPHIDALMHMPPDHIRIYSNWRDQADEWNKAVKRLDDAD</sequence>